<gene>
    <name evidence="1" type="ORF">LMG26690_04061</name>
</gene>
<evidence type="ECO:0000313" key="2">
    <source>
        <dbReference type="Proteomes" id="UP000494214"/>
    </source>
</evidence>
<dbReference type="EMBL" id="CADIJM010000010">
    <property type="protein sequence ID" value="CAB3722791.1"/>
    <property type="molecule type" value="Genomic_DNA"/>
</dbReference>
<reference evidence="1 2" key="1">
    <citation type="submission" date="2020-04" db="EMBL/GenBank/DDBJ databases">
        <authorList>
            <person name="De Canck E."/>
        </authorList>
    </citation>
    <scope>NUCLEOTIDE SEQUENCE [LARGE SCALE GENOMIC DNA]</scope>
    <source>
        <strain evidence="1 2">LMG 26690</strain>
    </source>
</reference>
<keyword evidence="2" id="KW-1185">Reference proteome</keyword>
<dbReference type="Proteomes" id="UP000494214">
    <property type="component" value="Unassembled WGS sequence"/>
</dbReference>
<organism evidence="1 2">
    <name type="scientific">Achromobacter animicus</name>
    <dbReference type="NCBI Taxonomy" id="1389935"/>
    <lineage>
        <taxon>Bacteria</taxon>
        <taxon>Pseudomonadati</taxon>
        <taxon>Pseudomonadota</taxon>
        <taxon>Betaproteobacteria</taxon>
        <taxon>Burkholderiales</taxon>
        <taxon>Alcaligenaceae</taxon>
        <taxon>Achromobacter</taxon>
    </lineage>
</organism>
<dbReference type="AlphaFoldDB" id="A0A6S7BNZ5"/>
<proteinExistence type="predicted"/>
<accession>A0A6S7BNZ5</accession>
<evidence type="ECO:0000313" key="1">
    <source>
        <dbReference type="EMBL" id="CAB3722791.1"/>
    </source>
</evidence>
<name>A0A6S7BNZ5_9BURK</name>
<protein>
    <submittedName>
        <fullName evidence="1">Uncharacterized protein</fullName>
    </submittedName>
</protein>
<sequence length="37" mass="3943">MLRSDERLFFGFQAGGSQHHAKGAEVASSLVGLMNHG</sequence>